<dbReference type="Proteomes" id="UP000488299">
    <property type="component" value="Unassembled WGS sequence"/>
</dbReference>
<keyword evidence="4" id="KW-0798">TonB box</keyword>
<dbReference type="NCBIfam" id="TIGR04056">
    <property type="entry name" value="OMP_RagA_SusC"/>
    <property type="match status" value="1"/>
</dbReference>
<keyword evidence="3" id="KW-0998">Cell outer membrane</keyword>
<dbReference type="GO" id="GO:0009279">
    <property type="term" value="C:cell outer membrane"/>
    <property type="evidence" value="ECO:0007669"/>
    <property type="project" value="UniProtKB-SubCell"/>
</dbReference>
<dbReference type="Pfam" id="PF07715">
    <property type="entry name" value="Plug"/>
    <property type="match status" value="1"/>
</dbReference>
<dbReference type="SUPFAM" id="SSF49464">
    <property type="entry name" value="Carboxypeptidase regulatory domain-like"/>
    <property type="match status" value="1"/>
</dbReference>
<protein>
    <submittedName>
        <fullName evidence="8">SusC/RagA family TonB-linked outer membrane protein</fullName>
    </submittedName>
</protein>
<feature type="signal peptide" evidence="5">
    <location>
        <begin position="1"/>
        <end position="21"/>
    </location>
</feature>
<dbReference type="Gene3D" id="2.170.130.10">
    <property type="entry name" value="TonB-dependent receptor, plug domain"/>
    <property type="match status" value="1"/>
</dbReference>
<sequence>MKTFINPLLGLLLLSSTGVLAQSKATLSGSFSGVVTGSDGKPLPGAVVAVQEVRAQTVTDAEGRFAINAALGDVLVIQKKGYLAQTKTVGDGTAFRVELPAALTEAGDDDIVPIPFGTRKKREVNMAIGTFSTRNLPQIPVATANATLAGRLAGLYVQQSGSAPGADGANFFGRGASTFGPNSLRALVDGVLRPFNDIDINEVESITVLKDAASLAWYGLRYGNGVVLVTTRKGSATRSNLQFDVQGGIQVPEKMIRPLNSYDFGRLYNEALVNDGSQPIYDEATLNAYKTGSDLFRFPDNNYGESFLNKQSATQRYVLSADGGSNGVRYFALLSYFNQDGLFKNAKTDDFNANMGFNRFNFRGNVDFDVNKNLTVGLNVAGRSENQRQPGSQEAGTLLSLLYNTPPNAFPIQNRDGSYGGSAQFQNNPLGILRDRGFTSFVTRVLMATIDVREKLDFWVPGLSANINFNYDIQGTYSSGLNRDYQVIDATGANPVIFRNQTPLSYRSAAFGGTAQRNEAWAGFDYDRRFGQHSVKASLKAQRNVSYTPSQLDFRGQGLSSRLDYSFKDRYYFGFVGGYSGSENFPPDKRYGFFPAVSAGWVVSDESFLKPNKLLSYLKLRASYGQAGSSDIGGSRFPFEQFFARNTGGGGYTFGTGFSATTSANEVSIANPNITWETLTTLNAGVDFHLFNHAITGSVDYFINNRRGILTPSAIPSVLGKTLVVNEGEVESKGVDLTLNYEKQLGRLSLSLYGNATITDDRVLAENGQAGLPGYQSTVGRIVGSRFVFVSDGIFQSQAEIDASPRQVLSGRVVPGDIKYKDIGGVNGTPDGIVDNLDRVRIDERDRPKSYFGFGTVARYGIFDMLVHFQGVAGRTIDIQGIVNSGPFNFNQESLNRWTPETAATALYPRLGISDRANNTSASDFWLVPGDYVRLKNVELGATLPKGLLSRYRMKNARVYVGGFNLISFDKLKLDIDPELPGAGRGSTYPYVKTFYAGIRTSF</sequence>
<keyword evidence="5" id="KW-0732">Signal</keyword>
<dbReference type="InterPro" id="IPR012910">
    <property type="entry name" value="Plug_dom"/>
</dbReference>
<comment type="caution">
    <text evidence="8">The sequence shown here is derived from an EMBL/GenBank/DDBJ whole genome shotgun (WGS) entry which is preliminary data.</text>
</comment>
<dbReference type="RefSeq" id="WP_152123000.1">
    <property type="nucleotide sequence ID" value="NZ_WELI01000001.1"/>
</dbReference>
<dbReference type="InterPro" id="IPR036942">
    <property type="entry name" value="Beta-barrel_TonB_sf"/>
</dbReference>
<dbReference type="SUPFAM" id="SSF56935">
    <property type="entry name" value="Porins"/>
    <property type="match status" value="1"/>
</dbReference>
<organism evidence="8 9">
    <name type="scientific">Rudanella paleaurantiibacter</name>
    <dbReference type="NCBI Taxonomy" id="2614655"/>
    <lineage>
        <taxon>Bacteria</taxon>
        <taxon>Pseudomonadati</taxon>
        <taxon>Bacteroidota</taxon>
        <taxon>Cytophagia</taxon>
        <taxon>Cytophagales</taxon>
        <taxon>Cytophagaceae</taxon>
        <taxon>Rudanella</taxon>
    </lineage>
</organism>
<gene>
    <name evidence="8" type="ORF">F5984_04295</name>
</gene>
<name>A0A7J5U5N6_9BACT</name>
<evidence type="ECO:0000256" key="4">
    <source>
        <dbReference type="RuleBase" id="RU003357"/>
    </source>
</evidence>
<dbReference type="Gene3D" id="2.60.40.1120">
    <property type="entry name" value="Carboxypeptidase-like, regulatory domain"/>
    <property type="match status" value="1"/>
</dbReference>
<evidence type="ECO:0000256" key="1">
    <source>
        <dbReference type="ARBA" id="ARBA00004442"/>
    </source>
</evidence>
<dbReference type="AlphaFoldDB" id="A0A7J5U5N6"/>
<evidence type="ECO:0000256" key="2">
    <source>
        <dbReference type="ARBA" id="ARBA00023136"/>
    </source>
</evidence>
<feature type="domain" description="TonB-dependent receptor-like beta-barrel" evidence="6">
    <location>
        <begin position="406"/>
        <end position="771"/>
    </location>
</feature>
<dbReference type="Pfam" id="PF13620">
    <property type="entry name" value="CarboxypepD_reg"/>
    <property type="match status" value="1"/>
</dbReference>
<evidence type="ECO:0000259" key="7">
    <source>
        <dbReference type="Pfam" id="PF07715"/>
    </source>
</evidence>
<feature type="domain" description="TonB-dependent receptor plug" evidence="7">
    <location>
        <begin position="121"/>
        <end position="225"/>
    </location>
</feature>
<proteinExistence type="inferred from homology"/>
<reference evidence="8 9" key="1">
    <citation type="submission" date="2019-10" db="EMBL/GenBank/DDBJ databases">
        <title>Rudanella paleaurantiibacter sp. nov., isolated from sludge.</title>
        <authorList>
            <person name="Xu S.Q."/>
        </authorList>
    </citation>
    <scope>NUCLEOTIDE SEQUENCE [LARGE SCALE GENOMIC DNA]</scope>
    <source>
        <strain evidence="8 9">HX-22-17</strain>
    </source>
</reference>
<evidence type="ECO:0000313" key="9">
    <source>
        <dbReference type="Proteomes" id="UP000488299"/>
    </source>
</evidence>
<evidence type="ECO:0000259" key="6">
    <source>
        <dbReference type="Pfam" id="PF00593"/>
    </source>
</evidence>
<dbReference type="InterPro" id="IPR008969">
    <property type="entry name" value="CarboxyPept-like_regulatory"/>
</dbReference>
<dbReference type="Pfam" id="PF00593">
    <property type="entry name" value="TonB_dep_Rec_b-barrel"/>
    <property type="match status" value="1"/>
</dbReference>
<dbReference type="InterPro" id="IPR037066">
    <property type="entry name" value="Plug_dom_sf"/>
</dbReference>
<evidence type="ECO:0000313" key="8">
    <source>
        <dbReference type="EMBL" id="KAB7733162.1"/>
    </source>
</evidence>
<keyword evidence="2 4" id="KW-0472">Membrane</keyword>
<dbReference type="Gene3D" id="2.40.170.20">
    <property type="entry name" value="TonB-dependent receptor, beta-barrel domain"/>
    <property type="match status" value="1"/>
</dbReference>
<dbReference type="InterPro" id="IPR000531">
    <property type="entry name" value="Beta-barrel_TonB"/>
</dbReference>
<dbReference type="EMBL" id="WELI01000001">
    <property type="protein sequence ID" value="KAB7733162.1"/>
    <property type="molecule type" value="Genomic_DNA"/>
</dbReference>
<comment type="subcellular location">
    <subcellularLocation>
        <location evidence="1 4">Cell outer membrane</location>
    </subcellularLocation>
</comment>
<comment type="similarity">
    <text evidence="4">Belongs to the TonB-dependent receptor family.</text>
</comment>
<feature type="chain" id="PRO_5029503220" evidence="5">
    <location>
        <begin position="22"/>
        <end position="1003"/>
    </location>
</feature>
<accession>A0A7J5U5N6</accession>
<evidence type="ECO:0000256" key="3">
    <source>
        <dbReference type="ARBA" id="ARBA00023237"/>
    </source>
</evidence>
<evidence type="ECO:0000256" key="5">
    <source>
        <dbReference type="SAM" id="SignalP"/>
    </source>
</evidence>
<keyword evidence="9" id="KW-1185">Reference proteome</keyword>
<dbReference type="InterPro" id="IPR023996">
    <property type="entry name" value="TonB-dep_OMP_SusC/RagA"/>
</dbReference>